<sequence>MNKMLEKIGIAFYWLAYIFFLGLIAKATFLLLMLGWNLI</sequence>
<accession>A0A6J5LI26</accession>
<proteinExistence type="predicted"/>
<keyword evidence="1" id="KW-0472">Membrane</keyword>
<dbReference type="EMBL" id="LR796275">
    <property type="protein sequence ID" value="CAB4133831.1"/>
    <property type="molecule type" value="Genomic_DNA"/>
</dbReference>
<name>A0A6J5LI26_9CAUD</name>
<protein>
    <submittedName>
        <fullName evidence="2">Uncharacterized protein</fullName>
    </submittedName>
</protein>
<dbReference type="EMBL" id="LR797827">
    <property type="protein sequence ID" value="CAB4242114.1"/>
    <property type="molecule type" value="Genomic_DNA"/>
</dbReference>
<keyword evidence="1" id="KW-1133">Transmembrane helix</keyword>
<reference evidence="2" key="1">
    <citation type="submission" date="2020-04" db="EMBL/GenBank/DDBJ databases">
        <authorList>
            <person name="Chiriac C."/>
            <person name="Salcher M."/>
            <person name="Ghai R."/>
            <person name="Kavagutti S V."/>
        </authorList>
    </citation>
    <scope>NUCLEOTIDE SEQUENCE</scope>
</reference>
<feature type="transmembrane region" description="Helical" evidence="1">
    <location>
        <begin position="12"/>
        <end position="36"/>
    </location>
</feature>
<organism evidence="2">
    <name type="scientific">uncultured Caudovirales phage</name>
    <dbReference type="NCBI Taxonomy" id="2100421"/>
    <lineage>
        <taxon>Viruses</taxon>
        <taxon>Duplodnaviria</taxon>
        <taxon>Heunggongvirae</taxon>
        <taxon>Uroviricota</taxon>
        <taxon>Caudoviricetes</taxon>
        <taxon>Peduoviridae</taxon>
        <taxon>Maltschvirus</taxon>
        <taxon>Maltschvirus maltsch</taxon>
    </lineage>
</organism>
<evidence type="ECO:0000313" key="3">
    <source>
        <dbReference type="EMBL" id="CAB4242114.1"/>
    </source>
</evidence>
<gene>
    <name evidence="2" type="ORF">UFOVP263_17</name>
    <name evidence="3" type="ORF">UFOVP91_46</name>
</gene>
<evidence type="ECO:0000256" key="1">
    <source>
        <dbReference type="SAM" id="Phobius"/>
    </source>
</evidence>
<keyword evidence="1" id="KW-0812">Transmembrane</keyword>
<evidence type="ECO:0000313" key="2">
    <source>
        <dbReference type="EMBL" id="CAB4133831.1"/>
    </source>
</evidence>